<organism evidence="2 3">
    <name type="scientific">Bodo saltans</name>
    <name type="common">Flagellated protozoan</name>
    <dbReference type="NCBI Taxonomy" id="75058"/>
    <lineage>
        <taxon>Eukaryota</taxon>
        <taxon>Discoba</taxon>
        <taxon>Euglenozoa</taxon>
        <taxon>Kinetoplastea</taxon>
        <taxon>Metakinetoplastina</taxon>
        <taxon>Eubodonida</taxon>
        <taxon>Bodonidae</taxon>
        <taxon>Bodo</taxon>
    </lineage>
</organism>
<feature type="compositionally biased region" description="Basic and acidic residues" evidence="1">
    <location>
        <begin position="100"/>
        <end position="116"/>
    </location>
</feature>
<dbReference type="EMBL" id="CYKH01001857">
    <property type="protein sequence ID" value="CUG90688.1"/>
    <property type="molecule type" value="Genomic_DNA"/>
</dbReference>
<protein>
    <submittedName>
        <fullName evidence="2">Uncharacterized protein</fullName>
    </submittedName>
</protein>
<dbReference type="VEuPathDB" id="TriTrypDB:BSAL_28300"/>
<feature type="compositionally biased region" description="Polar residues" evidence="1">
    <location>
        <begin position="710"/>
        <end position="727"/>
    </location>
</feature>
<keyword evidence="3" id="KW-1185">Reference proteome</keyword>
<sequence length="884" mass="98371">MRGVQQRRCCGSRGGLLVLPLVDEKGDTLGESSRPRLRRRTLGGGGGATSVTTASTRGGATTSASIRRGGATTLLSDQRRVRLLAQSDRSYRTRSALDSTEDHTTTDRGFAAEEDQKERATKALLMSLEEKLFERLEHHGIRRCTADEGEIDRNAPASSSTPSFEPCYFMCVPCETRVTKVLTSPPTIDDLAATMYHCSSASHRLFTRFMCIAETDAALMSTPFPDPGMHTTIDINGVRALVSTMPGGSTMFHPDPLESEAAYHRVEEAFYNNHGTTAAESILPSDTMESKALSAKLASHTNESIRLHELIRPRHVLQVLQQEERAAVDEHLANVADVFFLYHRVEEAFYNNNHGTTAAESILPSDTTESKALSAKLASHTNESIRLHELIRPRRVLQVLQQEERAAVDEHLANVADGRIPTTGGTSSQVCLFPPTSADITERPEDVAHSTWNEGKALFPTKAGNVILYHPITQFVDPHAVWVLIPTKKGKRRRRGREKKDAACGEGEGGVAHVRKTRGPQKVVVPRWIRVATKLIASSLTNRFELYPLVVTRQRPVAEESHNIETRRRDKEEDDNNNVAQKPAKRRRKEPNPNYILAPDAKPCAEVVCLTSELPTSHLTGPGSDGVIHRIEVPQDSSLRLVVRTTKKGHDDGHQDSGRLHDLIRARPSPSSAQQPPPLHATIRRRTADQNDERRDEGVNDMNYELAGETQPTRQSTQDAMLSQNSDNVPLTQVALSQLTYSQRQDEERVQSTLEAQQWEEEMKFFDMVRNFRRRRHEYHDPNEIVLDMSSYTGSSSQQQQSVVHATMEEEEMLKYLAPPDADDDNVGNPSPTPPAAQQGDEDPLDTAHQAMLLWEAQRPREYGSSPSNSARLHYSSSSDISGR</sequence>
<feature type="region of interest" description="Disordered" evidence="1">
    <location>
        <begin position="560"/>
        <end position="598"/>
    </location>
</feature>
<dbReference type="AlphaFoldDB" id="A0A0S4JKB5"/>
<feature type="region of interest" description="Disordered" evidence="1">
    <location>
        <begin position="90"/>
        <end position="116"/>
    </location>
</feature>
<dbReference type="Proteomes" id="UP000051952">
    <property type="component" value="Unassembled WGS sequence"/>
</dbReference>
<name>A0A0S4JKB5_BODSA</name>
<feature type="compositionally biased region" description="Low complexity" evidence="1">
    <location>
        <begin position="49"/>
        <end position="64"/>
    </location>
</feature>
<feature type="region of interest" description="Disordered" evidence="1">
    <location>
        <begin position="819"/>
        <end position="884"/>
    </location>
</feature>
<gene>
    <name evidence="2" type="ORF">BSAL_28300</name>
</gene>
<evidence type="ECO:0000313" key="3">
    <source>
        <dbReference type="Proteomes" id="UP000051952"/>
    </source>
</evidence>
<proteinExistence type="predicted"/>
<feature type="region of interest" description="Disordered" evidence="1">
    <location>
        <begin position="667"/>
        <end position="727"/>
    </location>
</feature>
<evidence type="ECO:0000313" key="2">
    <source>
        <dbReference type="EMBL" id="CUG90688.1"/>
    </source>
</evidence>
<accession>A0A0S4JKB5</accession>
<dbReference type="OrthoDB" id="240847at2759"/>
<evidence type="ECO:0000256" key="1">
    <source>
        <dbReference type="SAM" id="MobiDB-lite"/>
    </source>
</evidence>
<reference evidence="3" key="1">
    <citation type="submission" date="2015-09" db="EMBL/GenBank/DDBJ databases">
        <authorList>
            <consortium name="Pathogen Informatics"/>
        </authorList>
    </citation>
    <scope>NUCLEOTIDE SEQUENCE [LARGE SCALE GENOMIC DNA]</scope>
    <source>
        <strain evidence="3">Lake Konstanz</strain>
    </source>
</reference>
<feature type="compositionally biased region" description="Basic and acidic residues" evidence="1">
    <location>
        <begin position="686"/>
        <end position="698"/>
    </location>
</feature>
<feature type="compositionally biased region" description="Basic and acidic residues" evidence="1">
    <location>
        <begin position="560"/>
        <end position="571"/>
    </location>
</feature>
<feature type="region of interest" description="Disordered" evidence="1">
    <location>
        <begin position="489"/>
        <end position="515"/>
    </location>
</feature>
<feature type="compositionally biased region" description="Polar residues" evidence="1">
    <location>
        <begin position="865"/>
        <end position="884"/>
    </location>
</feature>
<feature type="region of interest" description="Disordered" evidence="1">
    <location>
        <begin position="26"/>
        <end position="64"/>
    </location>
</feature>